<dbReference type="NCBIfam" id="TIGR00407">
    <property type="entry name" value="proA"/>
    <property type="match status" value="1"/>
</dbReference>
<dbReference type="PANTHER" id="PTHR11063:SF8">
    <property type="entry name" value="DELTA-1-PYRROLINE-5-CARBOXYLATE SYNTHASE"/>
    <property type="match status" value="1"/>
</dbReference>
<dbReference type="GO" id="GO:0004350">
    <property type="term" value="F:glutamate-5-semialdehyde dehydrogenase activity"/>
    <property type="evidence" value="ECO:0007669"/>
    <property type="project" value="UniProtKB-EC"/>
</dbReference>
<evidence type="ECO:0000256" key="6">
    <source>
        <dbReference type="ARBA" id="ARBA00049024"/>
    </source>
</evidence>
<dbReference type="NCBIfam" id="NF001221">
    <property type="entry name" value="PRK00197.1"/>
    <property type="match status" value="1"/>
</dbReference>
<dbReference type="HAMAP" id="MF_00412">
    <property type="entry name" value="ProA"/>
    <property type="match status" value="1"/>
</dbReference>
<comment type="pathway">
    <text evidence="1 7">Amino-acid biosynthesis; L-proline biosynthesis; L-glutamate 5-semialdehyde from L-glutamate: step 2/2.</text>
</comment>
<gene>
    <name evidence="7" type="primary">proA</name>
    <name evidence="9" type="ORF">J2S03_000590</name>
</gene>
<accession>A0ABT9XG22</accession>
<evidence type="ECO:0000256" key="4">
    <source>
        <dbReference type="ARBA" id="ARBA00022857"/>
    </source>
</evidence>
<evidence type="ECO:0000256" key="1">
    <source>
        <dbReference type="ARBA" id="ARBA00004985"/>
    </source>
</evidence>
<comment type="similarity">
    <text evidence="7">Belongs to the gamma-glutamyl phosphate reductase family.</text>
</comment>
<dbReference type="InterPro" id="IPR012134">
    <property type="entry name" value="Glu-5-SA_DH"/>
</dbReference>
<evidence type="ECO:0000313" key="10">
    <source>
        <dbReference type="Proteomes" id="UP001232973"/>
    </source>
</evidence>
<comment type="function">
    <text evidence="7">Catalyzes the NADPH-dependent reduction of L-glutamate 5-phosphate into L-glutamate 5-semialdehyde and phosphate. The product spontaneously undergoes cyclization to form 1-pyrroline-5-carboxylate.</text>
</comment>
<dbReference type="PANTHER" id="PTHR11063">
    <property type="entry name" value="GLUTAMATE SEMIALDEHYDE DEHYDROGENASE"/>
    <property type="match status" value="1"/>
</dbReference>
<protein>
    <recommendedName>
        <fullName evidence="7">Gamma-glutamyl phosphate reductase</fullName>
        <shortName evidence="7">GPR</shortName>
        <ecNumber evidence="7">1.2.1.41</ecNumber>
    </recommendedName>
    <alternativeName>
        <fullName evidence="7">Glutamate-5-semialdehyde dehydrogenase</fullName>
    </alternativeName>
    <alternativeName>
        <fullName evidence="7">Glutamyl-gamma-semialdehyde dehydrogenase</fullName>
        <shortName evidence="7">GSA dehydrogenase</shortName>
    </alternativeName>
</protein>
<dbReference type="PIRSF" id="PIRSF000151">
    <property type="entry name" value="GPR"/>
    <property type="match status" value="1"/>
</dbReference>
<dbReference type="InterPro" id="IPR016162">
    <property type="entry name" value="Ald_DH_N"/>
</dbReference>
<feature type="domain" description="Aldehyde dehydrogenase" evidence="8">
    <location>
        <begin position="47"/>
        <end position="302"/>
    </location>
</feature>
<evidence type="ECO:0000259" key="8">
    <source>
        <dbReference type="Pfam" id="PF00171"/>
    </source>
</evidence>
<dbReference type="CDD" id="cd07079">
    <property type="entry name" value="ALDH_F18-19_ProA-GPR"/>
    <property type="match status" value="1"/>
</dbReference>
<evidence type="ECO:0000256" key="2">
    <source>
        <dbReference type="ARBA" id="ARBA00022605"/>
    </source>
</evidence>
<keyword evidence="10" id="KW-1185">Reference proteome</keyword>
<evidence type="ECO:0000256" key="3">
    <source>
        <dbReference type="ARBA" id="ARBA00022650"/>
    </source>
</evidence>
<name>A0ABT9XG22_9BACL</name>
<keyword evidence="4 7" id="KW-0521">NADP</keyword>
<keyword evidence="3 7" id="KW-0641">Proline biosynthesis</keyword>
<dbReference type="InterPro" id="IPR000965">
    <property type="entry name" value="GPR_dom"/>
</dbReference>
<evidence type="ECO:0000313" key="9">
    <source>
        <dbReference type="EMBL" id="MDQ0188778.1"/>
    </source>
</evidence>
<comment type="catalytic activity">
    <reaction evidence="6 7">
        <text>L-glutamate 5-semialdehyde + phosphate + NADP(+) = L-glutamyl 5-phosphate + NADPH + H(+)</text>
        <dbReference type="Rhea" id="RHEA:19541"/>
        <dbReference type="ChEBI" id="CHEBI:15378"/>
        <dbReference type="ChEBI" id="CHEBI:43474"/>
        <dbReference type="ChEBI" id="CHEBI:57783"/>
        <dbReference type="ChEBI" id="CHEBI:58066"/>
        <dbReference type="ChEBI" id="CHEBI:58274"/>
        <dbReference type="ChEBI" id="CHEBI:58349"/>
        <dbReference type="EC" id="1.2.1.41"/>
    </reaction>
</comment>
<evidence type="ECO:0000256" key="7">
    <source>
        <dbReference type="HAMAP-Rule" id="MF_00412"/>
    </source>
</evidence>
<dbReference type="InterPro" id="IPR016161">
    <property type="entry name" value="Ald_DH/histidinol_DH"/>
</dbReference>
<comment type="caution">
    <text evidence="9">The sequence shown here is derived from an EMBL/GenBank/DDBJ whole genome shotgun (WGS) entry which is preliminary data.</text>
</comment>
<evidence type="ECO:0000256" key="5">
    <source>
        <dbReference type="ARBA" id="ARBA00023002"/>
    </source>
</evidence>
<dbReference type="EC" id="1.2.1.41" evidence="7"/>
<dbReference type="Gene3D" id="3.40.309.10">
    <property type="entry name" value="Aldehyde Dehydrogenase, Chain A, domain 2"/>
    <property type="match status" value="1"/>
</dbReference>
<dbReference type="InterPro" id="IPR020593">
    <property type="entry name" value="G-glutamylP_reductase_CS"/>
</dbReference>
<keyword evidence="5 7" id="KW-0560">Oxidoreductase</keyword>
<dbReference type="Gene3D" id="3.40.605.10">
    <property type="entry name" value="Aldehyde Dehydrogenase, Chain A, domain 1"/>
    <property type="match status" value="1"/>
</dbReference>
<organism evidence="9 10">
    <name type="scientific">Alicyclobacillus cycloheptanicus</name>
    <dbReference type="NCBI Taxonomy" id="1457"/>
    <lineage>
        <taxon>Bacteria</taxon>
        <taxon>Bacillati</taxon>
        <taxon>Bacillota</taxon>
        <taxon>Bacilli</taxon>
        <taxon>Bacillales</taxon>
        <taxon>Alicyclobacillaceae</taxon>
        <taxon>Alicyclobacillus</taxon>
    </lineage>
</organism>
<reference evidence="9 10" key="1">
    <citation type="submission" date="2023-07" db="EMBL/GenBank/DDBJ databases">
        <title>Genomic Encyclopedia of Type Strains, Phase IV (KMG-IV): sequencing the most valuable type-strain genomes for metagenomic binning, comparative biology and taxonomic classification.</title>
        <authorList>
            <person name="Goeker M."/>
        </authorList>
    </citation>
    <scope>NUCLEOTIDE SEQUENCE [LARGE SCALE GENOMIC DNA]</scope>
    <source>
        <strain evidence="9 10">DSM 4006</strain>
    </source>
</reference>
<dbReference type="InterPro" id="IPR015590">
    <property type="entry name" value="Aldehyde_DH_dom"/>
</dbReference>
<dbReference type="Proteomes" id="UP001232973">
    <property type="component" value="Unassembled WGS sequence"/>
</dbReference>
<proteinExistence type="inferred from homology"/>
<comment type="subcellular location">
    <subcellularLocation>
        <location evidence="7">Cytoplasm</location>
    </subcellularLocation>
</comment>
<keyword evidence="7" id="KW-0963">Cytoplasm</keyword>
<dbReference type="PROSITE" id="PS01223">
    <property type="entry name" value="PROA"/>
    <property type="match status" value="1"/>
</dbReference>
<dbReference type="SUPFAM" id="SSF53720">
    <property type="entry name" value="ALDH-like"/>
    <property type="match status" value="1"/>
</dbReference>
<sequence>MAQTENGWSGAAVSDGLPEAAEDTLRTYVMERLEAAKRVTSILGMAATDQKNRALEAMADALWAERKAILAANASDVRDAEAAGQAPARIDRLMLNESRMEQAADGLRQIVSLPDPIGEVVESFERPNGLSIERVRVPMGVIAMIYESRPNVTVDAAGLCVKTGNVAVLRGSRESLRSNIALLHALRRGLEAAGLPADALQLIERAERATVDLLIRARGLVDLAIPRGGPSLISRVVEEARVPVIETGVGNCHVYVDSAANLEMATDIVINAKTQRPSVCNAAETLLVHEGVAETWLPTAARALLARGVELRGCERTRQILDANGITSVVPAIEEDWETEFLALTLAVKVVANLDAALAHIDRYGTKHSEVIVTEDPAAAARFLARVDAAAVYHNASSRFTDGFEFGFGAEIGISTQKLHARGPMGLREITSCKYVVRGNGQVRG</sequence>
<dbReference type="Pfam" id="PF00171">
    <property type="entry name" value="Aldedh"/>
    <property type="match status" value="1"/>
</dbReference>
<dbReference type="RefSeq" id="WP_274455245.1">
    <property type="nucleotide sequence ID" value="NZ_CP067097.1"/>
</dbReference>
<dbReference type="InterPro" id="IPR016163">
    <property type="entry name" value="Ald_DH_C"/>
</dbReference>
<keyword evidence="2 7" id="KW-0028">Amino-acid biosynthesis</keyword>
<dbReference type="EMBL" id="JAUSTP010000002">
    <property type="protein sequence ID" value="MDQ0188778.1"/>
    <property type="molecule type" value="Genomic_DNA"/>
</dbReference>